<protein>
    <recommendedName>
        <fullName evidence="2">USP domain-containing protein</fullName>
    </recommendedName>
</protein>
<dbReference type="PROSITE" id="PS00972">
    <property type="entry name" value="USP_1"/>
    <property type="match status" value="1"/>
</dbReference>
<dbReference type="PROSITE" id="PS00973">
    <property type="entry name" value="USP_2"/>
    <property type="match status" value="1"/>
</dbReference>
<accession>A0A9W7EJV6</accession>
<feature type="compositionally biased region" description="Polar residues" evidence="1">
    <location>
        <begin position="48"/>
        <end position="66"/>
    </location>
</feature>
<feature type="compositionally biased region" description="Acidic residues" evidence="1">
    <location>
        <begin position="118"/>
        <end position="128"/>
    </location>
</feature>
<evidence type="ECO:0000313" key="4">
    <source>
        <dbReference type="Proteomes" id="UP001165160"/>
    </source>
</evidence>
<feature type="region of interest" description="Disordered" evidence="1">
    <location>
        <begin position="1367"/>
        <end position="1393"/>
    </location>
</feature>
<dbReference type="GO" id="GO:0004843">
    <property type="term" value="F:cysteine-type deubiquitinase activity"/>
    <property type="evidence" value="ECO:0007669"/>
    <property type="project" value="InterPro"/>
</dbReference>
<dbReference type="PANTHER" id="PTHR24006">
    <property type="entry name" value="UBIQUITIN CARBOXYL-TERMINAL HYDROLASE"/>
    <property type="match status" value="1"/>
</dbReference>
<dbReference type="InterPro" id="IPR018200">
    <property type="entry name" value="USP_CS"/>
</dbReference>
<dbReference type="GO" id="GO:0031647">
    <property type="term" value="P:regulation of protein stability"/>
    <property type="evidence" value="ECO:0007669"/>
    <property type="project" value="TreeGrafter"/>
</dbReference>
<dbReference type="SUPFAM" id="SSF54001">
    <property type="entry name" value="Cysteine proteinases"/>
    <property type="match status" value="1"/>
</dbReference>
<proteinExistence type="predicted"/>
<gene>
    <name evidence="3" type="ORF">TrVE_jg8712</name>
</gene>
<dbReference type="Pfam" id="PF00443">
    <property type="entry name" value="UCH"/>
    <property type="match status" value="1"/>
</dbReference>
<dbReference type="PANTHER" id="PTHR24006:SF644">
    <property type="entry name" value="UBIQUITIN CARBOXYL-TERMINAL HYDROLASE 7"/>
    <property type="match status" value="1"/>
</dbReference>
<feature type="compositionally biased region" description="Basic and acidic residues" evidence="1">
    <location>
        <begin position="28"/>
        <end position="39"/>
    </location>
</feature>
<dbReference type="Gene3D" id="3.90.70.10">
    <property type="entry name" value="Cysteine proteinases"/>
    <property type="match status" value="1"/>
</dbReference>
<dbReference type="GO" id="GO:0016579">
    <property type="term" value="P:protein deubiquitination"/>
    <property type="evidence" value="ECO:0007669"/>
    <property type="project" value="InterPro"/>
</dbReference>
<dbReference type="EMBL" id="BRXX01000001">
    <property type="protein sequence ID" value="GMH81302.1"/>
    <property type="molecule type" value="Genomic_DNA"/>
</dbReference>
<name>A0A9W7EJV6_9STRA</name>
<evidence type="ECO:0000256" key="1">
    <source>
        <dbReference type="SAM" id="MobiDB-lite"/>
    </source>
</evidence>
<dbReference type="InterPro" id="IPR038765">
    <property type="entry name" value="Papain-like_cys_pep_sf"/>
</dbReference>
<dbReference type="GO" id="GO:0005634">
    <property type="term" value="C:nucleus"/>
    <property type="evidence" value="ECO:0007669"/>
    <property type="project" value="TreeGrafter"/>
</dbReference>
<dbReference type="InterPro" id="IPR050164">
    <property type="entry name" value="Peptidase_C19"/>
</dbReference>
<dbReference type="InterPro" id="IPR001394">
    <property type="entry name" value="Peptidase_C19_UCH"/>
</dbReference>
<feature type="compositionally biased region" description="Acidic residues" evidence="1">
    <location>
        <begin position="67"/>
        <end position="83"/>
    </location>
</feature>
<feature type="compositionally biased region" description="Polar residues" evidence="1">
    <location>
        <begin position="84"/>
        <end position="115"/>
    </location>
</feature>
<feature type="domain" description="USP" evidence="2">
    <location>
        <begin position="330"/>
        <end position="626"/>
    </location>
</feature>
<reference evidence="4" key="1">
    <citation type="journal article" date="2023" name="Commun. Biol.">
        <title>Genome analysis of Parmales, the sister group of diatoms, reveals the evolutionary specialization of diatoms from phago-mixotrophs to photoautotrophs.</title>
        <authorList>
            <person name="Ban H."/>
            <person name="Sato S."/>
            <person name="Yoshikawa S."/>
            <person name="Yamada K."/>
            <person name="Nakamura Y."/>
            <person name="Ichinomiya M."/>
            <person name="Sato N."/>
            <person name="Blanc-Mathieu R."/>
            <person name="Endo H."/>
            <person name="Kuwata A."/>
            <person name="Ogata H."/>
        </authorList>
    </citation>
    <scope>NUCLEOTIDE SEQUENCE [LARGE SCALE GENOMIC DNA]</scope>
    <source>
        <strain evidence="4">NIES 3699</strain>
    </source>
</reference>
<dbReference type="GO" id="GO:0005829">
    <property type="term" value="C:cytosol"/>
    <property type="evidence" value="ECO:0007669"/>
    <property type="project" value="TreeGrafter"/>
</dbReference>
<evidence type="ECO:0000259" key="2">
    <source>
        <dbReference type="PROSITE" id="PS50235"/>
    </source>
</evidence>
<comment type="caution">
    <text evidence="3">The sequence shown here is derived from an EMBL/GenBank/DDBJ whole genome shotgun (WGS) entry which is preliminary data.</text>
</comment>
<dbReference type="InterPro" id="IPR028889">
    <property type="entry name" value="USP"/>
</dbReference>
<dbReference type="Proteomes" id="UP001165160">
    <property type="component" value="Unassembled WGS sequence"/>
</dbReference>
<feature type="region of interest" description="Disordered" evidence="1">
    <location>
        <begin position="19"/>
        <end position="136"/>
    </location>
</feature>
<organism evidence="3 4">
    <name type="scientific">Triparma verrucosa</name>
    <dbReference type="NCBI Taxonomy" id="1606542"/>
    <lineage>
        <taxon>Eukaryota</taxon>
        <taxon>Sar</taxon>
        <taxon>Stramenopiles</taxon>
        <taxon>Ochrophyta</taxon>
        <taxon>Bolidophyceae</taxon>
        <taxon>Parmales</taxon>
        <taxon>Triparmaceae</taxon>
        <taxon>Triparma</taxon>
    </lineage>
</organism>
<dbReference type="PROSITE" id="PS50235">
    <property type="entry name" value="USP_3"/>
    <property type="match status" value="1"/>
</dbReference>
<sequence length="1393" mass="155984">MYLSDDQTARINTALERQVNKASLSKRQMLERREQHSIEGDDGALEFKSSQPISDPVSQPFATNNINEDDLDGSPDVDLELTDDQNSASNSHANAQYSQSSSSTVTPLISASSVPFAQEEETPAEEGDKDQSCNVTTEGRRVKILVPAMSLLNSNPPSYFQGNPYPLENDSPLDWHNNNVSPHNFDGDQTRNFVGRTRSNNDARNCMVYGNGWSDEMNPRAKGQQMKITTPQFCVESQSYTLTLTPTDHTVGLCITYYGECPKNVNVSITLGPPHRNPTDSHNSFQFTDQQRNMSSSNFVTADEFRDSLDDDGNCVIQLQIESSMKQAFTGLQNQGATCYISSLIQMLYHLRLFRHTIMFSAVSSKNSILKATAITFYKLMTEETADTHSLTDAFGWGVAEGFVQHDLHELNRILLDKLEGPENSKDVNMGIFEFKIVTRIKCTQVDFTSSRTEPGSDLGLDVEGCRDLEESLQKFVAPETMDGENKYDAGEKYGKQDAVMWRNLASPPKVLMIHLKRFSFDYATMSHSKVTSELDFPFSLDLSQYCDGNDTKCYRLYSVVIHKGSVESGHYFTYIRPNIKSYFESGETAEKKWFQFNDENVRSCGEEEVLRVGKTGAYMLCYVADDSLTEVLGAGDEGSNDKREELPEEWETFYKDEQSMGKKRKSAGHRPVDLEIVFFNDMDINAHFADLSIKTTSRGDGISGEVSLDFFKDSCTQKVKRGLNCARLVAMASEILRLPAHNIVIWSCRIHEGIDHSTQTVLTRVVRVDRSLSSGYLREVLSGEPSNFLDYTVEKLVEKTSRFFYIDVKDDCLVSLPRSIATDPPLVGFVSNYVATRGMLDNRSSSVPVEELQELLKSQHTEADINPQALVDKSCSALAPQKLYFFISLVEKEGESFVFELVGKCVLGQDTPLRIAQLRSIVTSIGGPDSAWIYEYDHYCSEKHNRQPAAITPKKNNNNQPEDEVAQIVIFQDPVPGEEFIWTNKNSGLAERNVKKLFQIGANRMTFEALPVTWTEGVGKPNSVCIDRSLTVEEAEEKLCDSLGSNIKLFMANNHGEKLTPNLLIGFSPIQPVSDIFGSVGACFYTQQVKGVKIAIWGAEGLRIENVDVDQWMTAEDIKSKLPQSDRWRLLYVRQGELVETVRPGESLQAYNSDFEDNRAHHCPTAKVIMLENGDLEYNFEGRKGAVEGVVFVAEPIERVEVAEGEGTLPSVVPVVVEIGSMEDGEWKRVGVPILSYLRKEIDTGHVLGERMSLRTGLSFEKMMFLGRRAGSSHGDHDWVDGEVDDECTCLWTYLRSQNKYISFSRGAGSETLGILGVKSLPHTQTRIDYDKLPRMGFHLSESALANFRASRAKFMQSDGVEFDEEGVPLKGRGGKKRKLQNGINIRDESGK</sequence>
<keyword evidence="4" id="KW-1185">Reference proteome</keyword>
<evidence type="ECO:0000313" key="3">
    <source>
        <dbReference type="EMBL" id="GMH81302.1"/>
    </source>
</evidence>